<accession>A0A139ASS0</accession>
<evidence type="ECO:0000256" key="1">
    <source>
        <dbReference type="SAM" id="SignalP"/>
    </source>
</evidence>
<name>A0A139ASS0_GONPJ</name>
<feature type="signal peptide" evidence="1">
    <location>
        <begin position="1"/>
        <end position="19"/>
    </location>
</feature>
<dbReference type="EMBL" id="KQ965738">
    <property type="protein sequence ID" value="KXS19593.1"/>
    <property type="molecule type" value="Genomic_DNA"/>
</dbReference>
<keyword evidence="1" id="KW-0732">Signal</keyword>
<proteinExistence type="predicted"/>
<evidence type="ECO:0008006" key="4">
    <source>
        <dbReference type="Google" id="ProtNLM"/>
    </source>
</evidence>
<dbReference type="Proteomes" id="UP000070544">
    <property type="component" value="Unassembled WGS sequence"/>
</dbReference>
<organism evidence="2 3">
    <name type="scientific">Gonapodya prolifera (strain JEL478)</name>
    <name type="common">Monoblepharis prolifera</name>
    <dbReference type="NCBI Taxonomy" id="1344416"/>
    <lineage>
        <taxon>Eukaryota</taxon>
        <taxon>Fungi</taxon>
        <taxon>Fungi incertae sedis</taxon>
        <taxon>Chytridiomycota</taxon>
        <taxon>Chytridiomycota incertae sedis</taxon>
        <taxon>Monoblepharidomycetes</taxon>
        <taxon>Monoblepharidales</taxon>
        <taxon>Gonapodyaceae</taxon>
        <taxon>Gonapodya</taxon>
    </lineage>
</organism>
<evidence type="ECO:0000313" key="3">
    <source>
        <dbReference type="Proteomes" id="UP000070544"/>
    </source>
</evidence>
<keyword evidence="3" id="KW-1185">Reference proteome</keyword>
<dbReference type="AlphaFoldDB" id="A0A139ASS0"/>
<protein>
    <recommendedName>
        <fullName evidence="4">Fungal calcium binding protein domain-containing protein</fullName>
    </recommendedName>
</protein>
<dbReference type="OrthoDB" id="3632585at2759"/>
<feature type="chain" id="PRO_5007296404" description="Fungal calcium binding protein domain-containing protein" evidence="1">
    <location>
        <begin position="20"/>
        <end position="134"/>
    </location>
</feature>
<evidence type="ECO:0000313" key="2">
    <source>
        <dbReference type="EMBL" id="KXS19593.1"/>
    </source>
</evidence>
<reference evidence="2 3" key="1">
    <citation type="journal article" date="2015" name="Genome Biol. Evol.">
        <title>Phylogenomic analyses indicate that early fungi evolved digesting cell walls of algal ancestors of land plants.</title>
        <authorList>
            <person name="Chang Y."/>
            <person name="Wang S."/>
            <person name="Sekimoto S."/>
            <person name="Aerts A.L."/>
            <person name="Choi C."/>
            <person name="Clum A."/>
            <person name="LaButti K.M."/>
            <person name="Lindquist E.A."/>
            <person name="Yee Ngan C."/>
            <person name="Ohm R.A."/>
            <person name="Salamov A.A."/>
            <person name="Grigoriev I.V."/>
            <person name="Spatafora J.W."/>
            <person name="Berbee M.L."/>
        </authorList>
    </citation>
    <scope>NUCLEOTIDE SEQUENCE [LARGE SCALE GENOMIC DNA]</scope>
    <source>
        <strain evidence="2 3">JEL478</strain>
    </source>
</reference>
<sequence>MLFSRVLAFIALLVSFVAAAPTAVAYANDPNDSVVFGNFTSGDSLMVLSGLVLDGKVNLCGADLEKRSDVPGLHCGYARATRCALSTSGVLATCVWAAISLGTDIKEDSKCAASIVALGANLPRDCKLCFGIPV</sequence>
<gene>
    <name evidence="2" type="ORF">M427DRAFT_29021</name>
</gene>